<dbReference type="SMART" id="SM00490">
    <property type="entry name" value="HELICc"/>
    <property type="match status" value="1"/>
</dbReference>
<keyword evidence="3 9" id="KW-0227">DNA damage</keyword>
<dbReference type="SUPFAM" id="SSF143517">
    <property type="entry name" value="TRCF domain-like"/>
    <property type="match status" value="1"/>
</dbReference>
<dbReference type="PROSITE" id="PS51192">
    <property type="entry name" value="HELICASE_ATP_BIND_1"/>
    <property type="match status" value="1"/>
</dbReference>
<protein>
    <recommendedName>
        <fullName evidence="9">Transcription-repair-coupling factor</fullName>
        <shortName evidence="9">TRCF</shortName>
        <ecNumber evidence="9">3.6.4.-</ecNumber>
    </recommendedName>
</protein>
<dbReference type="GO" id="GO:0016787">
    <property type="term" value="F:hydrolase activity"/>
    <property type="evidence" value="ECO:0007669"/>
    <property type="project" value="UniProtKB-KW"/>
</dbReference>
<evidence type="ECO:0000313" key="13">
    <source>
        <dbReference type="Proteomes" id="UP000240572"/>
    </source>
</evidence>
<evidence type="ECO:0000256" key="3">
    <source>
        <dbReference type="ARBA" id="ARBA00022763"/>
    </source>
</evidence>
<dbReference type="InterPro" id="IPR036101">
    <property type="entry name" value="CarD-like/TRCF_RID_sf"/>
</dbReference>
<dbReference type="SMART" id="SM00982">
    <property type="entry name" value="TRCF"/>
    <property type="match status" value="1"/>
</dbReference>
<dbReference type="Pfam" id="PF00270">
    <property type="entry name" value="DEAD"/>
    <property type="match status" value="1"/>
</dbReference>
<dbReference type="InterPro" id="IPR001650">
    <property type="entry name" value="Helicase_C-like"/>
</dbReference>
<dbReference type="GO" id="GO:0003678">
    <property type="term" value="F:DNA helicase activity"/>
    <property type="evidence" value="ECO:0007669"/>
    <property type="project" value="TreeGrafter"/>
</dbReference>
<comment type="caution">
    <text evidence="12">The sequence shown here is derived from an EMBL/GenBank/DDBJ whole genome shotgun (WGS) entry which is preliminary data.</text>
</comment>
<dbReference type="InterPro" id="IPR037235">
    <property type="entry name" value="TRCF-like_C_D7"/>
</dbReference>
<dbReference type="Pfam" id="PF17757">
    <property type="entry name" value="UvrB_inter"/>
    <property type="match status" value="1"/>
</dbReference>
<dbReference type="InterPro" id="IPR011545">
    <property type="entry name" value="DEAD/DEAH_box_helicase_dom"/>
</dbReference>
<comment type="subcellular location">
    <subcellularLocation>
        <location evidence="9">Cytoplasm</location>
    </subcellularLocation>
</comment>
<dbReference type="NCBIfam" id="TIGR00580">
    <property type="entry name" value="mfd"/>
    <property type="match status" value="1"/>
</dbReference>
<evidence type="ECO:0000256" key="7">
    <source>
        <dbReference type="ARBA" id="ARBA00023125"/>
    </source>
</evidence>
<evidence type="ECO:0000256" key="4">
    <source>
        <dbReference type="ARBA" id="ARBA00022801"/>
    </source>
</evidence>
<evidence type="ECO:0000256" key="5">
    <source>
        <dbReference type="ARBA" id="ARBA00022806"/>
    </source>
</evidence>
<evidence type="ECO:0000256" key="9">
    <source>
        <dbReference type="HAMAP-Rule" id="MF_00969"/>
    </source>
</evidence>
<accession>A0A2P8DB24</accession>
<organism evidence="12 13">
    <name type="scientific">Taibaiella chishuiensis</name>
    <dbReference type="NCBI Taxonomy" id="1434707"/>
    <lineage>
        <taxon>Bacteria</taxon>
        <taxon>Pseudomonadati</taxon>
        <taxon>Bacteroidota</taxon>
        <taxon>Chitinophagia</taxon>
        <taxon>Chitinophagales</taxon>
        <taxon>Chitinophagaceae</taxon>
        <taxon>Taibaiella</taxon>
    </lineage>
</organism>
<dbReference type="SMART" id="SM01058">
    <property type="entry name" value="CarD_TRCF"/>
    <property type="match status" value="1"/>
</dbReference>
<dbReference type="Gene3D" id="3.90.1150.50">
    <property type="entry name" value="Transcription-repair-coupling factor, D7 domain"/>
    <property type="match status" value="1"/>
</dbReference>
<evidence type="ECO:0000259" key="10">
    <source>
        <dbReference type="PROSITE" id="PS51192"/>
    </source>
</evidence>
<dbReference type="CDD" id="cd17991">
    <property type="entry name" value="DEXHc_TRCF"/>
    <property type="match status" value="1"/>
</dbReference>
<dbReference type="InterPro" id="IPR027417">
    <property type="entry name" value="P-loop_NTPase"/>
</dbReference>
<gene>
    <name evidence="9" type="primary">mfd</name>
    <name evidence="12" type="ORF">B0I18_101574</name>
</gene>
<evidence type="ECO:0000256" key="1">
    <source>
        <dbReference type="ARBA" id="ARBA00022490"/>
    </source>
</evidence>
<evidence type="ECO:0000256" key="6">
    <source>
        <dbReference type="ARBA" id="ARBA00022840"/>
    </source>
</evidence>
<dbReference type="GO" id="GO:0003684">
    <property type="term" value="F:damaged DNA binding"/>
    <property type="evidence" value="ECO:0007669"/>
    <property type="project" value="InterPro"/>
</dbReference>
<feature type="domain" description="Helicase C-terminal" evidence="11">
    <location>
        <begin position="801"/>
        <end position="955"/>
    </location>
</feature>
<dbReference type="RefSeq" id="WP_106521122.1">
    <property type="nucleotide sequence ID" value="NZ_PYGD01000001.1"/>
</dbReference>
<feature type="domain" description="Helicase ATP-binding" evidence="10">
    <location>
        <begin position="619"/>
        <end position="780"/>
    </location>
</feature>
<evidence type="ECO:0000256" key="2">
    <source>
        <dbReference type="ARBA" id="ARBA00022741"/>
    </source>
</evidence>
<comment type="function">
    <text evidence="9">Couples transcription and DNA repair by recognizing RNA polymerase (RNAP) stalled at DNA lesions. Mediates ATP-dependent release of RNAP and its truncated transcript from the DNA, and recruitment of nucleotide excision repair machinery to the damaged site.</text>
</comment>
<keyword evidence="7 9" id="KW-0238">DNA-binding</keyword>
<dbReference type="AlphaFoldDB" id="A0A2P8DB24"/>
<name>A0A2P8DB24_9BACT</name>
<evidence type="ECO:0000313" key="12">
    <source>
        <dbReference type="EMBL" id="PSK94418.1"/>
    </source>
</evidence>
<proteinExistence type="inferred from homology"/>
<dbReference type="GO" id="GO:0005737">
    <property type="term" value="C:cytoplasm"/>
    <property type="evidence" value="ECO:0007669"/>
    <property type="project" value="UniProtKB-SubCell"/>
</dbReference>
<dbReference type="GO" id="GO:0005524">
    <property type="term" value="F:ATP binding"/>
    <property type="evidence" value="ECO:0007669"/>
    <property type="project" value="UniProtKB-UniRule"/>
</dbReference>
<evidence type="ECO:0000256" key="8">
    <source>
        <dbReference type="ARBA" id="ARBA00023204"/>
    </source>
</evidence>
<dbReference type="GO" id="GO:0000716">
    <property type="term" value="P:transcription-coupled nucleotide-excision repair, DNA damage recognition"/>
    <property type="evidence" value="ECO:0007669"/>
    <property type="project" value="UniProtKB-UniRule"/>
</dbReference>
<keyword evidence="2 9" id="KW-0547">Nucleotide-binding</keyword>
<dbReference type="EC" id="3.6.4.-" evidence="9"/>
<dbReference type="InterPro" id="IPR047112">
    <property type="entry name" value="RecG/Mfd"/>
</dbReference>
<dbReference type="Gene3D" id="3.30.2060.10">
    <property type="entry name" value="Penicillin-binding protein 1b domain"/>
    <property type="match status" value="1"/>
</dbReference>
<dbReference type="SUPFAM" id="SSF52540">
    <property type="entry name" value="P-loop containing nucleoside triphosphate hydrolases"/>
    <property type="match status" value="3"/>
</dbReference>
<dbReference type="InterPro" id="IPR041471">
    <property type="entry name" value="UvrB_inter"/>
</dbReference>
<dbReference type="Gene3D" id="3.40.50.300">
    <property type="entry name" value="P-loop containing nucleotide triphosphate hydrolases"/>
    <property type="match status" value="2"/>
</dbReference>
<comment type="similarity">
    <text evidence="9">In the C-terminal section; belongs to the helicase family. RecG subfamily.</text>
</comment>
<keyword evidence="1 9" id="KW-0963">Cytoplasm</keyword>
<dbReference type="SMART" id="SM00487">
    <property type="entry name" value="DEXDc"/>
    <property type="match status" value="1"/>
</dbReference>
<dbReference type="Proteomes" id="UP000240572">
    <property type="component" value="Unassembled WGS sequence"/>
</dbReference>
<dbReference type="Pfam" id="PF02559">
    <property type="entry name" value="CarD_TRCF_RID"/>
    <property type="match status" value="1"/>
</dbReference>
<reference evidence="12 13" key="1">
    <citation type="submission" date="2018-03" db="EMBL/GenBank/DDBJ databases">
        <title>Genomic Encyclopedia of Type Strains, Phase III (KMG-III): the genomes of soil and plant-associated and newly described type strains.</title>
        <authorList>
            <person name="Whitman W."/>
        </authorList>
    </citation>
    <scope>NUCLEOTIDE SEQUENCE [LARGE SCALE GENOMIC DNA]</scope>
    <source>
        <strain evidence="12 13">CGMCC 1.12700</strain>
    </source>
</reference>
<dbReference type="PANTHER" id="PTHR47964:SF1">
    <property type="entry name" value="ATP-DEPENDENT DNA HELICASE HOMOLOG RECG, CHLOROPLASTIC"/>
    <property type="match status" value="1"/>
</dbReference>
<dbReference type="Pfam" id="PF03461">
    <property type="entry name" value="TRCF"/>
    <property type="match status" value="1"/>
</dbReference>
<keyword evidence="6 9" id="KW-0067">ATP-binding</keyword>
<evidence type="ECO:0000259" key="11">
    <source>
        <dbReference type="PROSITE" id="PS51194"/>
    </source>
</evidence>
<dbReference type="PROSITE" id="PS51194">
    <property type="entry name" value="HELICASE_CTER"/>
    <property type="match status" value="1"/>
</dbReference>
<dbReference type="InterPro" id="IPR014001">
    <property type="entry name" value="Helicase_ATP-bd"/>
</dbReference>
<dbReference type="GO" id="GO:0006355">
    <property type="term" value="P:regulation of DNA-templated transcription"/>
    <property type="evidence" value="ECO:0007669"/>
    <property type="project" value="UniProtKB-UniRule"/>
</dbReference>
<keyword evidence="8 9" id="KW-0234">DNA repair</keyword>
<dbReference type="InterPro" id="IPR003711">
    <property type="entry name" value="CarD-like/TRCF_RID"/>
</dbReference>
<keyword evidence="5" id="KW-0347">Helicase</keyword>
<keyword evidence="13" id="KW-1185">Reference proteome</keyword>
<dbReference type="PANTHER" id="PTHR47964">
    <property type="entry name" value="ATP-DEPENDENT DNA HELICASE HOMOLOG RECG, CHLOROPLASTIC"/>
    <property type="match status" value="1"/>
</dbReference>
<comment type="similarity">
    <text evidence="9">In the N-terminal section; belongs to the UvrB family.</text>
</comment>
<dbReference type="Pfam" id="PF00271">
    <property type="entry name" value="Helicase_C"/>
    <property type="match status" value="1"/>
</dbReference>
<dbReference type="Gene3D" id="2.40.10.170">
    <property type="match status" value="1"/>
</dbReference>
<dbReference type="OrthoDB" id="9804325at2"/>
<dbReference type="InterPro" id="IPR004576">
    <property type="entry name" value="Mfd"/>
</dbReference>
<keyword evidence="4 9" id="KW-0378">Hydrolase</keyword>
<sequence length="1160" mass="132970">MNLQTLLGIYLNDNRLKQLAAGLSLPEPKMRISLRNLRGSSVNFIATAVWQQAETNHVFVLNDREEAAYFHNDLESLTQALDICFFPDSFKKTGVYTGLNSSHIMLRTEALAHLSESKTRSGANVKRKVLVTYPEALFEKVVNAQSLSSNMIHIKTSEILKVDELMKRFVELGFKREDFVYEPGQFAMRGGILDIYSFGNEHPYRIELFGNEVDSIRIFNPETQLSERKLLQVSILPNIETRFETQEKISLLDYLPEHTTFWFKDLDFTLGKLSKMELDLAEKLPQGNITAVEQEEQWLKELAADDFEIASEWRDKLQHKHIIEWFATADKNESTGSTEETKSIADRERERNNVIDLSTFKPINFSAYQPVSFSTEHQPVFNRNFEILTGNLKRYIDAGYTPYIFAENAKQLERLRTIFEDSNAQINFVPIPVSLSKGFIDHEHKILAYTDHQIFQRYHKYRIKQAYSKGKAITLKALKELQPGDFVTHIDHGVGKYSGLQKIEVNGNMQEAVRILYRDNDVLYVNINSLHKISKYTGKEGTVPKVNKLGSDAWEKLKNKTKKQVKDIAADLIRLYARRKASPGFAHSPDSYIQTELEASFFYEDTPDQSKATADVKRDMEAPAPMDRLVCGDVGFGKTEIAVRAAFKTVGDSKQAAILVPTTILAYQHYQTFKERLKDFPANVDFINRFKSAKEKKETLKRVEEGKVDIIIGTHALLGKEVKFKDLGLLIIDEEQKFGVSAKEKLRERKANVDTLTLTATPIPRTLQFSLMNARDMSIINTPPPNRQPVHTEVMGFDEATIRDAIYFETERGGQVYFVHNRVQSLPAMAEKLRELCPDLEIGMAHGQMEGSKLEKALLDFINYKYDVLCCTNIVESGVDISNANTIIINNAHHFGLSDLHQLRGRVGRNNKKAFCYLVAPSMITLPNDSRKRLQTLEQFNELGSGFQIAMRDLDIRGAGNILGGEQSGFIAEIGFEMYQKILAEAMHELRSTDFKEVFAEEMDRKKDFVTDCTIDTDLEILIPDSYIENITERLSLYTQLDDIEDEAELQLFEEELRDRFGPIPAQVNDLFRALRCRKMAKELGFEKLILKNEQMRLYFVSNPDSPYFESETFNYIMQYIQTQTNNARLKQVGKNFMLIVDHIKSMSDVEWFLQGMTKK</sequence>
<dbReference type="SUPFAM" id="SSF141259">
    <property type="entry name" value="CarD-like"/>
    <property type="match status" value="1"/>
</dbReference>
<dbReference type="HAMAP" id="MF_00969">
    <property type="entry name" value="TRCF"/>
    <property type="match status" value="1"/>
</dbReference>
<dbReference type="InterPro" id="IPR005118">
    <property type="entry name" value="TRCF_C"/>
</dbReference>
<dbReference type="EMBL" id="PYGD01000001">
    <property type="protein sequence ID" value="PSK94418.1"/>
    <property type="molecule type" value="Genomic_DNA"/>
</dbReference>